<keyword evidence="2" id="KW-1185">Reference proteome</keyword>
<sequence length="131" mass="14842">MSVWEIQEACRIVCRSPNICWEPTSYTDPQICLPPGTNPNNFKNFVSLTDYSFMFVLLMVFVGGLAIGVIISALFLVVKKNCNCYFRHNSRCQRKNNRSTNSQTLAHLAGRSRQPPPVHTPLIVRLPQDVC</sequence>
<protein>
    <submittedName>
        <fullName evidence="3">Uncharacterized protein</fullName>
    </submittedName>
</protein>
<keyword evidence="1" id="KW-0472">Membrane</keyword>
<feature type="transmembrane region" description="Helical" evidence="1">
    <location>
        <begin position="51"/>
        <end position="78"/>
    </location>
</feature>
<dbReference type="WBParaSite" id="Gr19_v10_g1801.t1">
    <property type="protein sequence ID" value="Gr19_v10_g1801.t1"/>
    <property type="gene ID" value="Gr19_v10_g1801"/>
</dbReference>
<evidence type="ECO:0000313" key="2">
    <source>
        <dbReference type="Proteomes" id="UP000887572"/>
    </source>
</evidence>
<reference evidence="3" key="1">
    <citation type="submission" date="2022-11" db="UniProtKB">
        <authorList>
            <consortium name="WormBaseParasite"/>
        </authorList>
    </citation>
    <scope>IDENTIFICATION</scope>
</reference>
<organism evidence="2 3">
    <name type="scientific">Globodera rostochiensis</name>
    <name type="common">Golden nematode worm</name>
    <name type="synonym">Heterodera rostochiensis</name>
    <dbReference type="NCBI Taxonomy" id="31243"/>
    <lineage>
        <taxon>Eukaryota</taxon>
        <taxon>Metazoa</taxon>
        <taxon>Ecdysozoa</taxon>
        <taxon>Nematoda</taxon>
        <taxon>Chromadorea</taxon>
        <taxon>Rhabditida</taxon>
        <taxon>Tylenchina</taxon>
        <taxon>Tylenchomorpha</taxon>
        <taxon>Tylenchoidea</taxon>
        <taxon>Heteroderidae</taxon>
        <taxon>Heteroderinae</taxon>
        <taxon>Globodera</taxon>
    </lineage>
</organism>
<proteinExistence type="predicted"/>
<accession>A0A914HL50</accession>
<keyword evidence="1" id="KW-1133">Transmembrane helix</keyword>
<evidence type="ECO:0000313" key="3">
    <source>
        <dbReference type="WBParaSite" id="Gr19_v10_g1801.t1"/>
    </source>
</evidence>
<keyword evidence="1" id="KW-0812">Transmembrane</keyword>
<evidence type="ECO:0000256" key="1">
    <source>
        <dbReference type="SAM" id="Phobius"/>
    </source>
</evidence>
<name>A0A914HL50_GLORO</name>
<dbReference type="AlphaFoldDB" id="A0A914HL50"/>
<dbReference type="Proteomes" id="UP000887572">
    <property type="component" value="Unplaced"/>
</dbReference>